<dbReference type="CTD" id="66057421"/>
<dbReference type="STRING" id="6279.A0A5S6P6X6"/>
<dbReference type="Proteomes" id="UP000006672">
    <property type="component" value="Unassembled WGS sequence"/>
</dbReference>
<reference evidence="3" key="3">
    <citation type="submission" date="2019-12" db="UniProtKB">
        <authorList>
            <consortium name="WormBaseParasite"/>
        </authorList>
    </citation>
    <scope>IDENTIFICATION</scope>
</reference>
<dbReference type="WBParaSite" id="Bm10124.1">
    <property type="protein sequence ID" value="Bm10124.1"/>
    <property type="gene ID" value="WBGene00230385"/>
</dbReference>
<evidence type="ECO:0000313" key="3">
    <source>
        <dbReference type="WBParaSite" id="Bm10124.1"/>
    </source>
</evidence>
<dbReference type="RefSeq" id="XP_042937111.1">
    <property type="nucleotide sequence ID" value="XM_043081177.1"/>
</dbReference>
<organism evidence="1">
    <name type="scientific">Brugia malayi</name>
    <name type="common">Filarial nematode worm</name>
    <dbReference type="NCBI Taxonomy" id="6279"/>
    <lineage>
        <taxon>Eukaryota</taxon>
        <taxon>Metazoa</taxon>
        <taxon>Ecdysozoa</taxon>
        <taxon>Nematoda</taxon>
        <taxon>Chromadorea</taxon>
        <taxon>Rhabditida</taxon>
        <taxon>Spirurina</taxon>
        <taxon>Spiruromorpha</taxon>
        <taxon>Filarioidea</taxon>
        <taxon>Onchocercidae</taxon>
        <taxon>Brugia</taxon>
    </lineage>
</organism>
<accession>A0A4E9FXA5</accession>
<dbReference type="KEGG" id="bmy:BM_BM10124"/>
<gene>
    <name evidence="1 3" type="primary">Bm10124</name>
    <name evidence="1" type="ORF">BM_BM10124</name>
</gene>
<sequence>MSNNAGRYLNLHSDGTNLTPPLVVNYNEYLILNIENFLILKFNIENSQRLNLRRPKLFISTKQNYFISWTETEDGCIFHDSFDGDIRAIANDLRQIDGLRDFIINPGLSICDNIKLNVFNVHHQPTFILTTG</sequence>
<dbReference type="OrthoDB" id="5862203at2759"/>
<keyword evidence="2" id="KW-1185">Reference proteome</keyword>
<reference evidence="2" key="1">
    <citation type="journal article" date="2007" name="Science">
        <title>Draft genome of the filarial nematode parasite Brugia malayi.</title>
        <authorList>
            <person name="Ghedin E."/>
            <person name="Wang S."/>
            <person name="Spiro D."/>
            <person name="Caler E."/>
            <person name="Zhao Q."/>
            <person name="Crabtree J."/>
            <person name="Allen J.E."/>
            <person name="Delcher A.L."/>
            <person name="Guiliano D.B."/>
            <person name="Miranda-Saavedra D."/>
            <person name="Angiuoli S.V."/>
            <person name="Creasy T."/>
            <person name="Amedeo P."/>
            <person name="Haas B."/>
            <person name="El-Sayed N.M."/>
            <person name="Wortman J.R."/>
            <person name="Feldblyum T."/>
            <person name="Tallon L."/>
            <person name="Schatz M."/>
            <person name="Shumway M."/>
            <person name="Koo H."/>
            <person name="Salzberg S.L."/>
            <person name="Schobel S."/>
            <person name="Pertea M."/>
            <person name="Pop M."/>
            <person name="White O."/>
            <person name="Barton G.J."/>
            <person name="Carlow C.K."/>
            <person name="Crawford M.J."/>
            <person name="Daub J."/>
            <person name="Dimmic M.W."/>
            <person name="Estes C.F."/>
            <person name="Foster J.M."/>
            <person name="Ganatra M."/>
            <person name="Gregory W.F."/>
            <person name="Johnson N.M."/>
            <person name="Jin J."/>
            <person name="Komuniecki R."/>
            <person name="Korf I."/>
            <person name="Kumar S."/>
            <person name="Laney S."/>
            <person name="Li B.W."/>
            <person name="Li W."/>
            <person name="Lindblom T.H."/>
            <person name="Lustigman S."/>
            <person name="Ma D."/>
            <person name="Maina C.V."/>
            <person name="Martin D.M."/>
            <person name="McCarter J.P."/>
            <person name="McReynolds L."/>
            <person name="Mitreva M."/>
            <person name="Nutman T.B."/>
            <person name="Parkinson J."/>
            <person name="Peregrin-Alvarez J.M."/>
            <person name="Poole C."/>
            <person name="Ren Q."/>
            <person name="Saunders L."/>
            <person name="Sluder A.E."/>
            <person name="Smith K."/>
            <person name="Stanke M."/>
            <person name="Unnasch T.R."/>
            <person name="Ware J."/>
            <person name="Wei A.D."/>
            <person name="Weil G."/>
            <person name="Williams D.J."/>
            <person name="Zhang Y."/>
            <person name="Williams S.A."/>
            <person name="Fraser-Liggett C."/>
            <person name="Slatko B."/>
            <person name="Blaxter M.L."/>
            <person name="Scott A.L."/>
        </authorList>
    </citation>
    <scope>NUCLEOTIDE SEQUENCE</scope>
    <source>
        <strain evidence="2">FR3</strain>
    </source>
</reference>
<dbReference type="AlphaFoldDB" id="A0A4E9FXA5"/>
<evidence type="ECO:0000313" key="2">
    <source>
        <dbReference type="Proteomes" id="UP000006672"/>
    </source>
</evidence>
<name>A0A4E9FXA5_BRUMA</name>
<proteinExistence type="predicted"/>
<accession>A0A5S6P6X6</accession>
<dbReference type="EMBL" id="CAAKNF010000195">
    <property type="protein sequence ID" value="VIO97523.1"/>
    <property type="molecule type" value="Genomic_DNA"/>
</dbReference>
<dbReference type="GeneID" id="66057421"/>
<reference evidence="1" key="2">
    <citation type="submission" date="2019-04" db="EMBL/GenBank/DDBJ databases">
        <authorList>
            <person name="Howe K."/>
            <person name="Paulini M."/>
            <person name="Williams G."/>
        </authorList>
    </citation>
    <scope>NUCLEOTIDE SEQUENCE [LARGE SCALE GENOMIC DNA]</scope>
    <source>
        <strain evidence="1">FR3</strain>
    </source>
</reference>
<evidence type="ECO:0000313" key="1">
    <source>
        <dbReference type="EMBL" id="VIO97523.1"/>
    </source>
</evidence>
<protein>
    <submittedName>
        <fullName evidence="1 3">ShTK domain containing protein</fullName>
    </submittedName>
</protein>